<sequence>MDKILEDKKRIILEFFETQDQDYWKTLEEITNSTKIDSASVAAIVTSSGDFVRSSYRVKQGEPLYTSRELFRDKAPLVDKVIGAFKNRID</sequence>
<dbReference type="OrthoDB" id="677432at2"/>
<dbReference type="STRING" id="662367.SAMN05216167_11537"/>
<dbReference type="EMBL" id="FOLQ01000015">
    <property type="protein sequence ID" value="SFE52948.1"/>
    <property type="molecule type" value="Genomic_DNA"/>
</dbReference>
<evidence type="ECO:0000313" key="2">
    <source>
        <dbReference type="Proteomes" id="UP000198598"/>
    </source>
</evidence>
<keyword evidence="2" id="KW-1185">Reference proteome</keyword>
<evidence type="ECO:0000313" key="1">
    <source>
        <dbReference type="EMBL" id="SFE52948.1"/>
    </source>
</evidence>
<protein>
    <submittedName>
        <fullName evidence="1">Uncharacterized protein</fullName>
    </submittedName>
</protein>
<dbReference type="AlphaFoldDB" id="A0A1I2BAM5"/>
<accession>A0A1I2BAM5</accession>
<proteinExistence type="predicted"/>
<name>A0A1I2BAM5_9BACT</name>
<reference evidence="1 2" key="1">
    <citation type="submission" date="2016-10" db="EMBL/GenBank/DDBJ databases">
        <authorList>
            <person name="de Groot N.N."/>
        </authorList>
    </citation>
    <scope>NUCLEOTIDE SEQUENCE [LARGE SCALE GENOMIC DNA]</scope>
    <source>
        <strain evidence="1 2">DSM 26130</strain>
    </source>
</reference>
<gene>
    <name evidence="1" type="ORF">SAMN05216167_11537</name>
</gene>
<organism evidence="1 2">
    <name type="scientific">Spirosoma endophyticum</name>
    <dbReference type="NCBI Taxonomy" id="662367"/>
    <lineage>
        <taxon>Bacteria</taxon>
        <taxon>Pseudomonadati</taxon>
        <taxon>Bacteroidota</taxon>
        <taxon>Cytophagia</taxon>
        <taxon>Cytophagales</taxon>
        <taxon>Cytophagaceae</taxon>
        <taxon>Spirosoma</taxon>
    </lineage>
</organism>
<dbReference type="Proteomes" id="UP000198598">
    <property type="component" value="Unassembled WGS sequence"/>
</dbReference>
<dbReference type="RefSeq" id="WP_093831851.1">
    <property type="nucleotide sequence ID" value="NZ_FOLQ01000015.1"/>
</dbReference>